<organism evidence="1 2">
    <name type="scientific">Oceanobacillus arenosus</name>
    <dbReference type="NCBI Taxonomy" id="1229153"/>
    <lineage>
        <taxon>Bacteria</taxon>
        <taxon>Bacillati</taxon>
        <taxon>Bacillota</taxon>
        <taxon>Bacilli</taxon>
        <taxon>Bacillales</taxon>
        <taxon>Bacillaceae</taxon>
        <taxon>Oceanobacillus</taxon>
    </lineage>
</organism>
<dbReference type="InterPro" id="IPR011094">
    <property type="entry name" value="Uncharacterised_LppY/LpqO"/>
</dbReference>
<dbReference type="EMBL" id="PIOC01000019">
    <property type="protein sequence ID" value="RDW17585.1"/>
    <property type="molecule type" value="Genomic_DNA"/>
</dbReference>
<sequence length="136" mass="14828">MPNSHSLCGQFAAILNGKGTMNNGVCSVSLTRNFHATVQGKTSTTVVPADVLFESLDSKGNALNLAEIAILQEEIPTFMHAVVQQGIIVSALHNHWLFMEPLILYIHLQSVEPPLNFAKKLAYAFTFLKSHPIVGD</sequence>
<keyword evidence="1" id="KW-0808">Transferase</keyword>
<dbReference type="AlphaFoldDB" id="A0A3D8PRJ2"/>
<dbReference type="GO" id="GO:0008168">
    <property type="term" value="F:methyltransferase activity"/>
    <property type="evidence" value="ECO:0007669"/>
    <property type="project" value="UniProtKB-KW"/>
</dbReference>
<dbReference type="GO" id="GO:0032259">
    <property type="term" value="P:methylation"/>
    <property type="evidence" value="ECO:0007669"/>
    <property type="project" value="UniProtKB-KW"/>
</dbReference>
<accession>A0A3D8PRJ2</accession>
<dbReference type="OrthoDB" id="4687120at2"/>
<dbReference type="Proteomes" id="UP000257143">
    <property type="component" value="Unassembled WGS sequence"/>
</dbReference>
<gene>
    <name evidence="1" type="ORF">CWR48_13780</name>
</gene>
<dbReference type="Pfam" id="PF07485">
    <property type="entry name" value="DUF1529"/>
    <property type="match status" value="1"/>
</dbReference>
<reference evidence="2" key="1">
    <citation type="submission" date="2017-11" db="EMBL/GenBank/DDBJ databases">
        <authorList>
            <person name="Zhu W."/>
        </authorList>
    </citation>
    <scope>NUCLEOTIDE SEQUENCE [LARGE SCALE GENOMIC DNA]</scope>
    <source>
        <strain evidence="2">CAU 1183</strain>
    </source>
</reference>
<keyword evidence="1" id="KW-0489">Methyltransferase</keyword>
<keyword evidence="2" id="KW-1185">Reference proteome</keyword>
<dbReference type="RefSeq" id="WP_115773833.1">
    <property type="nucleotide sequence ID" value="NZ_PIOC01000019.1"/>
</dbReference>
<evidence type="ECO:0000313" key="2">
    <source>
        <dbReference type="Proteomes" id="UP000257143"/>
    </source>
</evidence>
<comment type="caution">
    <text evidence="1">The sequence shown here is derived from an EMBL/GenBank/DDBJ whole genome shotgun (WGS) entry which is preliminary data.</text>
</comment>
<name>A0A3D8PRJ2_9BACI</name>
<protein>
    <submittedName>
        <fullName evidence="1">Methyltransferase</fullName>
    </submittedName>
</protein>
<proteinExistence type="predicted"/>
<evidence type="ECO:0000313" key="1">
    <source>
        <dbReference type="EMBL" id="RDW17585.1"/>
    </source>
</evidence>